<dbReference type="SUPFAM" id="SSF46894">
    <property type="entry name" value="C-terminal effector domain of the bipartite response regulators"/>
    <property type="match status" value="1"/>
</dbReference>
<feature type="domain" description="Response regulatory" evidence="6">
    <location>
        <begin position="6"/>
        <end position="120"/>
    </location>
</feature>
<dbReference type="AlphaFoldDB" id="A0A1M4SJ85"/>
<evidence type="ECO:0000256" key="2">
    <source>
        <dbReference type="ARBA" id="ARBA00023012"/>
    </source>
</evidence>
<dbReference type="PROSITE" id="PS51755">
    <property type="entry name" value="OMPR_PHOB"/>
    <property type="match status" value="1"/>
</dbReference>
<evidence type="ECO:0000256" key="3">
    <source>
        <dbReference type="ARBA" id="ARBA00023125"/>
    </source>
</evidence>
<dbReference type="InterPro" id="IPR039420">
    <property type="entry name" value="WalR-like"/>
</dbReference>
<dbReference type="Gene3D" id="3.40.50.2300">
    <property type="match status" value="1"/>
</dbReference>
<keyword evidence="2" id="KW-0902">Two-component regulatory system</keyword>
<evidence type="ECO:0000256" key="1">
    <source>
        <dbReference type="ARBA" id="ARBA00022553"/>
    </source>
</evidence>
<evidence type="ECO:0000313" key="8">
    <source>
        <dbReference type="EMBL" id="SHE32280.1"/>
    </source>
</evidence>
<dbReference type="InterPro" id="IPR011006">
    <property type="entry name" value="CheY-like_superfamily"/>
</dbReference>
<dbReference type="CDD" id="cd00383">
    <property type="entry name" value="trans_reg_C"/>
    <property type="match status" value="1"/>
</dbReference>
<dbReference type="GO" id="GO:0006355">
    <property type="term" value="P:regulation of DNA-templated transcription"/>
    <property type="evidence" value="ECO:0007669"/>
    <property type="project" value="InterPro"/>
</dbReference>
<dbReference type="InterPro" id="IPR001789">
    <property type="entry name" value="Sig_transdc_resp-reg_receiver"/>
</dbReference>
<dbReference type="GO" id="GO:0000976">
    <property type="term" value="F:transcription cis-regulatory region binding"/>
    <property type="evidence" value="ECO:0007669"/>
    <property type="project" value="TreeGrafter"/>
</dbReference>
<proteinExistence type="predicted"/>
<dbReference type="InterPro" id="IPR016032">
    <property type="entry name" value="Sig_transdc_resp-reg_C-effctor"/>
</dbReference>
<comment type="caution">
    <text evidence="4">Lacks conserved residue(s) required for the propagation of feature annotation.</text>
</comment>
<dbReference type="PROSITE" id="PS50110">
    <property type="entry name" value="RESPONSE_REGULATORY"/>
    <property type="match status" value="1"/>
</dbReference>
<accession>A0A1M4SJ85</accession>
<dbReference type="Pfam" id="PF00486">
    <property type="entry name" value="Trans_reg_C"/>
    <property type="match status" value="1"/>
</dbReference>
<gene>
    <name evidence="8" type="ORF">SAMN05444405_101116</name>
</gene>
<name>A0A1M4SJ85_9BACE</name>
<keyword evidence="9" id="KW-1185">Reference proteome</keyword>
<dbReference type="EMBL" id="FQTV01000001">
    <property type="protein sequence ID" value="SHE32280.1"/>
    <property type="molecule type" value="Genomic_DNA"/>
</dbReference>
<reference evidence="8 9" key="1">
    <citation type="submission" date="2016-11" db="EMBL/GenBank/DDBJ databases">
        <authorList>
            <person name="Jaros S."/>
            <person name="Januszkiewicz K."/>
            <person name="Wedrychowicz H."/>
        </authorList>
    </citation>
    <scope>NUCLEOTIDE SEQUENCE [LARGE SCALE GENOMIC DNA]</scope>
    <source>
        <strain evidence="8 9">DSM 26991</strain>
    </source>
</reference>
<keyword evidence="3 5" id="KW-0238">DNA-binding</keyword>
<feature type="domain" description="OmpR/PhoB-type" evidence="7">
    <location>
        <begin position="131"/>
        <end position="230"/>
    </location>
</feature>
<dbReference type="GO" id="GO:0005829">
    <property type="term" value="C:cytosol"/>
    <property type="evidence" value="ECO:0007669"/>
    <property type="project" value="TreeGrafter"/>
</dbReference>
<dbReference type="PANTHER" id="PTHR48111">
    <property type="entry name" value="REGULATOR OF RPOS"/>
    <property type="match status" value="1"/>
</dbReference>
<dbReference type="SMART" id="SM00862">
    <property type="entry name" value="Trans_reg_C"/>
    <property type="match status" value="1"/>
</dbReference>
<dbReference type="InterPro" id="IPR036388">
    <property type="entry name" value="WH-like_DNA-bd_sf"/>
</dbReference>
<dbReference type="GO" id="GO:0000156">
    <property type="term" value="F:phosphorelay response regulator activity"/>
    <property type="evidence" value="ECO:0007669"/>
    <property type="project" value="TreeGrafter"/>
</dbReference>
<feature type="DNA-binding region" description="OmpR/PhoB-type" evidence="5">
    <location>
        <begin position="131"/>
        <end position="230"/>
    </location>
</feature>
<dbReference type="SUPFAM" id="SSF52172">
    <property type="entry name" value="CheY-like"/>
    <property type="match status" value="1"/>
</dbReference>
<evidence type="ECO:0000256" key="4">
    <source>
        <dbReference type="PROSITE-ProRule" id="PRU00169"/>
    </source>
</evidence>
<dbReference type="GO" id="GO:0032993">
    <property type="term" value="C:protein-DNA complex"/>
    <property type="evidence" value="ECO:0007669"/>
    <property type="project" value="TreeGrafter"/>
</dbReference>
<evidence type="ECO:0000313" key="9">
    <source>
        <dbReference type="Proteomes" id="UP000184509"/>
    </source>
</evidence>
<dbReference type="Gene3D" id="1.10.10.10">
    <property type="entry name" value="Winged helix-like DNA-binding domain superfamily/Winged helix DNA-binding domain"/>
    <property type="match status" value="1"/>
</dbReference>
<evidence type="ECO:0000259" key="7">
    <source>
        <dbReference type="PROSITE" id="PS51755"/>
    </source>
</evidence>
<dbReference type="PANTHER" id="PTHR48111:SF40">
    <property type="entry name" value="PHOSPHATE REGULON TRANSCRIPTIONAL REGULATORY PROTEIN PHOB"/>
    <property type="match status" value="1"/>
</dbReference>
<dbReference type="Proteomes" id="UP000184509">
    <property type="component" value="Unassembled WGS sequence"/>
</dbReference>
<dbReference type="OrthoDB" id="9790442at2"/>
<dbReference type="InterPro" id="IPR001867">
    <property type="entry name" value="OmpR/PhoB-type_DNA-bd"/>
</dbReference>
<keyword evidence="1" id="KW-0597">Phosphoprotein</keyword>
<evidence type="ECO:0000259" key="6">
    <source>
        <dbReference type="PROSITE" id="PS50110"/>
    </source>
</evidence>
<organism evidence="8 9">
    <name type="scientific">Bacteroides luti</name>
    <dbReference type="NCBI Taxonomy" id="1297750"/>
    <lineage>
        <taxon>Bacteria</taxon>
        <taxon>Pseudomonadati</taxon>
        <taxon>Bacteroidota</taxon>
        <taxon>Bacteroidia</taxon>
        <taxon>Bacteroidales</taxon>
        <taxon>Bacteroidaceae</taxon>
        <taxon>Bacteroides</taxon>
    </lineage>
</organism>
<dbReference type="RefSeq" id="WP_073398578.1">
    <property type="nucleotide sequence ID" value="NZ_FQTV01000001.1"/>
</dbReference>
<evidence type="ECO:0000256" key="5">
    <source>
        <dbReference type="PROSITE-ProRule" id="PRU01091"/>
    </source>
</evidence>
<protein>
    <submittedName>
        <fullName evidence="8">DNA-binding response regulator, OmpR family, contains REC and winged-helix (WHTH) domain</fullName>
    </submittedName>
</protein>
<sequence>MKTKPAILIYGPDCDSTQLLKKSLEQEAVEVKLCSDIEHAYSYYHDENPIICILHEFSSQESCFPLAKRMLDLSRKTYLIFIFKQDRMINFRLGYQLGADDCLMIPYDIDELKLRLKAMVRRQIEKSHKSLMQFTLGKYIFDAQKGVLCFNDSKIHLTSREADLLLLLCRRMNKTVSKDDALNTVWSDGDMITPNSRILSIYIFKLRQILKNDPSVQIVTLHREGYKLMVNQPIIIPDVISYQYFRV</sequence>
<dbReference type="STRING" id="1297750.SAMN05444405_101116"/>